<dbReference type="InterPro" id="IPR005303">
    <property type="entry name" value="MOCOS_middle"/>
</dbReference>
<feature type="domain" description="MOSC" evidence="1">
    <location>
        <begin position="113"/>
        <end position="263"/>
    </location>
</feature>
<evidence type="ECO:0000313" key="3">
    <source>
        <dbReference type="Proteomes" id="UP000613768"/>
    </source>
</evidence>
<dbReference type="PROSITE" id="PS51340">
    <property type="entry name" value="MOSC"/>
    <property type="match status" value="1"/>
</dbReference>
<dbReference type="AlphaFoldDB" id="A0AAW3ZM48"/>
<organism evidence="2 3">
    <name type="scientific">Pseudomarimonas arenosa</name>
    <dbReference type="NCBI Taxonomy" id="2774145"/>
    <lineage>
        <taxon>Bacteria</taxon>
        <taxon>Pseudomonadati</taxon>
        <taxon>Pseudomonadota</taxon>
        <taxon>Gammaproteobacteria</taxon>
        <taxon>Lysobacterales</taxon>
        <taxon>Lysobacteraceae</taxon>
        <taxon>Pseudomarimonas</taxon>
    </lineage>
</organism>
<name>A0AAW3ZM48_9GAMM</name>
<dbReference type="Pfam" id="PF03476">
    <property type="entry name" value="MOSC_N"/>
    <property type="match status" value="1"/>
</dbReference>
<dbReference type="InterPro" id="IPR005302">
    <property type="entry name" value="MoCF_Sase_C"/>
</dbReference>
<dbReference type="GO" id="GO:0003824">
    <property type="term" value="F:catalytic activity"/>
    <property type="evidence" value="ECO:0007669"/>
    <property type="project" value="InterPro"/>
</dbReference>
<protein>
    <submittedName>
        <fullName evidence="2">MOSC domain-containing protein</fullName>
    </submittedName>
</protein>
<evidence type="ECO:0000313" key="2">
    <source>
        <dbReference type="EMBL" id="MBD8526257.1"/>
    </source>
</evidence>
<dbReference type="InterPro" id="IPR011037">
    <property type="entry name" value="Pyrv_Knase-like_insert_dom_sf"/>
</dbReference>
<sequence length="264" mass="29288">MHVSQLFIHPLKSAAGLSLESMLIEPRGPQHDRRWMLIDDNGRFVSGRELGALVKLSAIGTTRGLQLAWQGETLQVPRPANDAPRYRVSLWKDEINAALAEPAAHGWLSQRLQRPVRLVYMDEQAARPADPKYADPRQEVSFADGFPLLLVSEAAVEEVNQKAGGGIDARRFRPNIVVSGCAAHAEDSWKRLRIGELEFHNVKPCVRCVFTTVDADSGERDPRGEPLRSLKEYRRSERGITFGVNLIAVGAGRIALGNRVTVLE</sequence>
<dbReference type="RefSeq" id="WP_192029673.1">
    <property type="nucleotide sequence ID" value="NZ_JACYTR010000019.1"/>
</dbReference>
<proteinExistence type="predicted"/>
<dbReference type="EMBL" id="JACYTR010000019">
    <property type="protein sequence ID" value="MBD8526257.1"/>
    <property type="molecule type" value="Genomic_DNA"/>
</dbReference>
<dbReference type="PANTHER" id="PTHR14237">
    <property type="entry name" value="MOLYBDOPTERIN COFACTOR SULFURASE MOSC"/>
    <property type="match status" value="1"/>
</dbReference>
<dbReference type="GO" id="GO:0030151">
    <property type="term" value="F:molybdenum ion binding"/>
    <property type="evidence" value="ECO:0007669"/>
    <property type="project" value="InterPro"/>
</dbReference>
<accession>A0AAW3ZM48</accession>
<dbReference type="SUPFAM" id="SSF50800">
    <property type="entry name" value="PK beta-barrel domain-like"/>
    <property type="match status" value="1"/>
</dbReference>
<comment type="caution">
    <text evidence="2">The sequence shown here is derived from an EMBL/GenBank/DDBJ whole genome shotgun (WGS) entry which is preliminary data.</text>
</comment>
<dbReference type="Proteomes" id="UP000613768">
    <property type="component" value="Unassembled WGS sequence"/>
</dbReference>
<dbReference type="SUPFAM" id="SSF141673">
    <property type="entry name" value="MOSC N-terminal domain-like"/>
    <property type="match status" value="1"/>
</dbReference>
<dbReference type="PANTHER" id="PTHR14237:SF19">
    <property type="entry name" value="MITOCHONDRIAL AMIDOXIME REDUCING COMPONENT 1"/>
    <property type="match status" value="1"/>
</dbReference>
<dbReference type="GO" id="GO:0030170">
    <property type="term" value="F:pyridoxal phosphate binding"/>
    <property type="evidence" value="ECO:0007669"/>
    <property type="project" value="InterPro"/>
</dbReference>
<reference evidence="2 3" key="1">
    <citation type="submission" date="2020-09" db="EMBL/GenBank/DDBJ databases">
        <title>Pseudoxanthomonas sp. CAU 1598 isolated from sand of Yaerae Beach.</title>
        <authorList>
            <person name="Kim W."/>
        </authorList>
    </citation>
    <scope>NUCLEOTIDE SEQUENCE [LARGE SCALE GENOMIC DNA]</scope>
    <source>
        <strain evidence="2 3">CAU 1598</strain>
    </source>
</reference>
<gene>
    <name evidence="2" type="ORF">IFO71_10965</name>
</gene>
<keyword evidence="3" id="KW-1185">Reference proteome</keyword>
<dbReference type="Pfam" id="PF03473">
    <property type="entry name" value="MOSC"/>
    <property type="match status" value="1"/>
</dbReference>
<evidence type="ECO:0000259" key="1">
    <source>
        <dbReference type="PROSITE" id="PS51340"/>
    </source>
</evidence>